<dbReference type="EMBL" id="CP009248">
    <property type="protein sequence ID" value="APT91529.1"/>
    <property type="molecule type" value="Genomic_DNA"/>
</dbReference>
<keyword evidence="1" id="KW-0808">Transferase</keyword>
<sequence length="257" mass="27057">MAEEIHRKTRPGAPAGFFDCEAAGLRWLGQASATGGARVARVLGVGPEELLLERIRPAAPDRAAAAAFGAALAATHDAGAPAFGAPPPGWSGPGFFGPLADPRPLPLHPRARFGEFYAADRLAPALAALDGVYGPAERAVFDAVARRLLAGDFDDDDPPARVHGDLWSGNLMWDRRGAVLIDPAAHGGHRESDLAMLELFGAPHLDAILGGYREAHPLPPGRERRVGLHQLYPVLMHAVLFGGGYAGHALRLARALV</sequence>
<gene>
    <name evidence="2" type="ORF">CSPHI_11785</name>
</gene>
<dbReference type="InterPro" id="IPR016477">
    <property type="entry name" value="Fructo-/Ketosamine-3-kinase"/>
</dbReference>
<evidence type="ECO:0000313" key="3">
    <source>
        <dbReference type="Proteomes" id="UP000185469"/>
    </source>
</evidence>
<organism evidence="2 3">
    <name type="scientific">Corynebacterium sphenisci DSM 44792</name>
    <dbReference type="NCBI Taxonomy" id="1437874"/>
    <lineage>
        <taxon>Bacteria</taxon>
        <taxon>Bacillati</taxon>
        <taxon>Actinomycetota</taxon>
        <taxon>Actinomycetes</taxon>
        <taxon>Mycobacteriales</taxon>
        <taxon>Corynebacteriaceae</taxon>
        <taxon>Corynebacterium</taxon>
    </lineage>
</organism>
<dbReference type="Gene3D" id="3.30.200.20">
    <property type="entry name" value="Phosphorylase Kinase, domain 1"/>
    <property type="match status" value="1"/>
</dbReference>
<dbReference type="OrthoDB" id="5291879at2"/>
<name>A0A1L7D064_9CORY</name>
<dbReference type="AlphaFoldDB" id="A0A1L7D064"/>
<proteinExistence type="inferred from homology"/>
<keyword evidence="3" id="KW-1185">Reference proteome</keyword>
<dbReference type="Gene3D" id="1.10.510.10">
    <property type="entry name" value="Transferase(Phosphotransferase) domain 1"/>
    <property type="match status" value="1"/>
</dbReference>
<dbReference type="SUPFAM" id="SSF56112">
    <property type="entry name" value="Protein kinase-like (PK-like)"/>
    <property type="match status" value="1"/>
</dbReference>
<dbReference type="Proteomes" id="UP000185469">
    <property type="component" value="Chromosome"/>
</dbReference>
<dbReference type="PANTHER" id="PTHR12149:SF8">
    <property type="entry name" value="PROTEIN-RIBULOSAMINE 3-KINASE"/>
    <property type="match status" value="1"/>
</dbReference>
<dbReference type="PANTHER" id="PTHR12149">
    <property type="entry name" value="FRUCTOSAMINE 3 KINASE-RELATED PROTEIN"/>
    <property type="match status" value="1"/>
</dbReference>
<accession>A0A1L7D064</accession>
<dbReference type="PIRSF" id="PIRSF006221">
    <property type="entry name" value="Ketosamine-3-kinase"/>
    <property type="match status" value="1"/>
</dbReference>
<dbReference type="Pfam" id="PF03881">
    <property type="entry name" value="Fructosamin_kin"/>
    <property type="match status" value="1"/>
</dbReference>
<comment type="similarity">
    <text evidence="1">Belongs to the fructosamine kinase family.</text>
</comment>
<dbReference type="Gene3D" id="1.20.1270.240">
    <property type="match status" value="1"/>
</dbReference>
<dbReference type="InterPro" id="IPR011009">
    <property type="entry name" value="Kinase-like_dom_sf"/>
</dbReference>
<dbReference type="STRING" id="1437874.CSPHI_11785"/>
<protein>
    <submittedName>
        <fullName evidence="2">Fructosamine kinase</fullName>
    </submittedName>
</protein>
<dbReference type="RefSeq" id="WP_075693429.1">
    <property type="nucleotide sequence ID" value="NZ_CP009248.1"/>
</dbReference>
<keyword evidence="1 2" id="KW-0418">Kinase</keyword>
<dbReference type="KEGG" id="csph:CSPHI_11785"/>
<dbReference type="GO" id="GO:0016301">
    <property type="term" value="F:kinase activity"/>
    <property type="evidence" value="ECO:0007669"/>
    <property type="project" value="UniProtKB-UniRule"/>
</dbReference>
<reference evidence="2 3" key="1">
    <citation type="submission" date="2014-08" db="EMBL/GenBank/DDBJ databases">
        <title>Complete genome sequence of Corynebacterium sphenisci CECT 5990(T) (=DSM 44792(T)), isolated from healthy wild penguins.</title>
        <authorList>
            <person name="Ruckert C."/>
            <person name="Albersmeier A."/>
            <person name="Winkler A."/>
            <person name="Kalinowski J."/>
        </authorList>
    </citation>
    <scope>NUCLEOTIDE SEQUENCE [LARGE SCALE GENOMIC DNA]</scope>
    <source>
        <strain evidence="2 3">DSM 44792</strain>
    </source>
</reference>
<evidence type="ECO:0000256" key="1">
    <source>
        <dbReference type="PIRNR" id="PIRNR006221"/>
    </source>
</evidence>
<evidence type="ECO:0000313" key="2">
    <source>
        <dbReference type="EMBL" id="APT91529.1"/>
    </source>
</evidence>